<proteinExistence type="predicted"/>
<gene>
    <name evidence="1" type="ORF">SVUK_LOCUS17127</name>
</gene>
<dbReference type="OrthoDB" id="5871516at2759"/>
<evidence type="ECO:0000313" key="1">
    <source>
        <dbReference type="EMBL" id="VDM82129.1"/>
    </source>
</evidence>
<protein>
    <submittedName>
        <fullName evidence="1">Uncharacterized protein</fullName>
    </submittedName>
</protein>
<sequence>MDPWKADGECDYDDTSETTLSLYSLAPTESFVDSEDLGSFENSCCSDMDFDYNKNLWDAMSYISADTALSEISIYSQYTPPPSETNVEIEWLSNLTKFTMSNNSVIADFVDDIIAGASPMSTAVVQPPLYVGGTRVVDSLECIHKLSEAKVLPVEDFGNPNVTYLCSGDLGEMKTPSEIEEEQYEYSYYSDGPSETNVSMEGVEIFGDHNEADYKNVSQMQDAESLPVG</sequence>
<dbReference type="AlphaFoldDB" id="A0A3P7JQA3"/>
<accession>A0A3P7JQA3</accession>
<dbReference type="EMBL" id="UYYB01116128">
    <property type="protein sequence ID" value="VDM82129.1"/>
    <property type="molecule type" value="Genomic_DNA"/>
</dbReference>
<evidence type="ECO:0000313" key="2">
    <source>
        <dbReference type="Proteomes" id="UP000270094"/>
    </source>
</evidence>
<keyword evidence="2" id="KW-1185">Reference proteome</keyword>
<dbReference type="Proteomes" id="UP000270094">
    <property type="component" value="Unassembled WGS sequence"/>
</dbReference>
<reference evidence="1 2" key="1">
    <citation type="submission" date="2018-11" db="EMBL/GenBank/DDBJ databases">
        <authorList>
            <consortium name="Pathogen Informatics"/>
        </authorList>
    </citation>
    <scope>NUCLEOTIDE SEQUENCE [LARGE SCALE GENOMIC DNA]</scope>
</reference>
<organism evidence="1 2">
    <name type="scientific">Strongylus vulgaris</name>
    <name type="common">Blood worm</name>
    <dbReference type="NCBI Taxonomy" id="40348"/>
    <lineage>
        <taxon>Eukaryota</taxon>
        <taxon>Metazoa</taxon>
        <taxon>Ecdysozoa</taxon>
        <taxon>Nematoda</taxon>
        <taxon>Chromadorea</taxon>
        <taxon>Rhabditida</taxon>
        <taxon>Rhabditina</taxon>
        <taxon>Rhabditomorpha</taxon>
        <taxon>Strongyloidea</taxon>
        <taxon>Strongylidae</taxon>
        <taxon>Strongylus</taxon>
    </lineage>
</organism>
<name>A0A3P7JQA3_STRVU</name>